<evidence type="ECO:0000259" key="10">
    <source>
        <dbReference type="PROSITE" id="PS51379"/>
    </source>
</evidence>
<dbReference type="InterPro" id="IPR034457">
    <property type="entry name" value="Organic_radical-activating"/>
</dbReference>
<dbReference type="Proteomes" id="UP000700908">
    <property type="component" value="Unassembled WGS sequence"/>
</dbReference>
<dbReference type="PROSITE" id="PS51918">
    <property type="entry name" value="RADICAL_SAM"/>
    <property type="match status" value="1"/>
</dbReference>
<dbReference type="SUPFAM" id="SSF102114">
    <property type="entry name" value="Radical SAM enzymes"/>
    <property type="match status" value="1"/>
</dbReference>
<dbReference type="SFLD" id="SFLDG01066">
    <property type="entry name" value="organic_radical-activating_enz"/>
    <property type="match status" value="1"/>
</dbReference>
<comment type="caution">
    <text evidence="12">The sequence shown here is derived from an EMBL/GenBank/DDBJ whole genome shotgun (WGS) entry which is preliminary data.</text>
</comment>
<dbReference type="RefSeq" id="WP_222198946.1">
    <property type="nucleotide sequence ID" value="NZ_JAIMFO010000004.1"/>
</dbReference>
<keyword evidence="5" id="KW-0479">Metal-binding</keyword>
<feature type="domain" description="4Fe-4S ferredoxin-type" evidence="10">
    <location>
        <begin position="45"/>
        <end position="74"/>
    </location>
</feature>
<dbReference type="PROSITE" id="PS01087">
    <property type="entry name" value="RADICAL_ACTIVATING"/>
    <property type="match status" value="1"/>
</dbReference>
<evidence type="ECO:0000256" key="3">
    <source>
        <dbReference type="ARBA" id="ARBA00022485"/>
    </source>
</evidence>
<evidence type="ECO:0000256" key="8">
    <source>
        <dbReference type="ARBA" id="ARBA00023014"/>
    </source>
</evidence>
<keyword evidence="6" id="KW-0560">Oxidoreductase</keyword>
<dbReference type="PANTHER" id="PTHR30352">
    <property type="entry name" value="PYRUVATE FORMATE-LYASE-ACTIVATING ENZYME"/>
    <property type="match status" value="1"/>
</dbReference>
<reference evidence="12 13" key="1">
    <citation type="submission" date="2021-08" db="EMBL/GenBank/DDBJ databases">
        <title>Collinsella faecalis sp. nov. isolated from swine faeces.</title>
        <authorList>
            <person name="Oh B.S."/>
            <person name="Lee J.H."/>
        </authorList>
    </citation>
    <scope>NUCLEOTIDE SEQUENCE [LARGE SCALE GENOMIC DNA]</scope>
    <source>
        <strain evidence="12 13">AGMB00827</strain>
    </source>
</reference>
<proteinExistence type="inferred from homology"/>
<dbReference type="SFLD" id="SFLDG01118">
    <property type="entry name" value="activating_enzymes__group_2"/>
    <property type="match status" value="1"/>
</dbReference>
<evidence type="ECO:0000313" key="13">
    <source>
        <dbReference type="Proteomes" id="UP000700908"/>
    </source>
</evidence>
<comment type="catalytic activity">
    <reaction evidence="9">
        <text>glycyl-[protein] + reduced [flavodoxin] + S-adenosyl-L-methionine = glycin-2-yl radical-[protein] + semiquinone [flavodoxin] + 5'-deoxyadenosine + L-methionine + H(+)</text>
        <dbReference type="Rhea" id="RHEA:61976"/>
        <dbReference type="Rhea" id="RHEA-COMP:10622"/>
        <dbReference type="Rhea" id="RHEA-COMP:14480"/>
        <dbReference type="Rhea" id="RHEA-COMP:15993"/>
        <dbReference type="Rhea" id="RHEA-COMP:15994"/>
        <dbReference type="ChEBI" id="CHEBI:15378"/>
        <dbReference type="ChEBI" id="CHEBI:17319"/>
        <dbReference type="ChEBI" id="CHEBI:29947"/>
        <dbReference type="ChEBI" id="CHEBI:32722"/>
        <dbReference type="ChEBI" id="CHEBI:57618"/>
        <dbReference type="ChEBI" id="CHEBI:57844"/>
        <dbReference type="ChEBI" id="CHEBI:59789"/>
        <dbReference type="ChEBI" id="CHEBI:140311"/>
    </reaction>
</comment>
<dbReference type="PROSITE" id="PS51379">
    <property type="entry name" value="4FE4S_FER_2"/>
    <property type="match status" value="1"/>
</dbReference>
<accession>A0ABS7MJF2</accession>
<sequence>MKGVVFDIRRFSTHDGSGLRTSVFLKGCPLRCVWCQNPEGLDPHPSPVWFAEPCIGCGTCIALSASGGVRVSGHGIALDPHADEAWDALMHACPTGALRWDSQSIEASELADELERDRVFFRDQGGVTLSGGEPLMQADFAAELLGILRARGIHTAIETSLAAPSAKVQRVLPLVDEIFCDYKLADDELHRRLVGASNQQILKNLSWLLHSSLRDRVTVRTPLIPTMTATEENLAAIGSDLVALYPNVRVELLNYNPLAAAKYRDGQRSYCFSDEENPQLYSKEAMHAFGEVMKDAGVRNLIIEA</sequence>
<evidence type="ECO:0000313" key="12">
    <source>
        <dbReference type="EMBL" id="MBY4797215.1"/>
    </source>
</evidence>
<keyword evidence="13" id="KW-1185">Reference proteome</keyword>
<evidence type="ECO:0000256" key="5">
    <source>
        <dbReference type="ARBA" id="ARBA00022723"/>
    </source>
</evidence>
<dbReference type="PIRSF" id="PIRSF000371">
    <property type="entry name" value="PFL_act_enz"/>
    <property type="match status" value="1"/>
</dbReference>
<protein>
    <submittedName>
        <fullName evidence="12">Glycyl-radical enzyme activating protein</fullName>
    </submittedName>
</protein>
<dbReference type="InterPro" id="IPR040074">
    <property type="entry name" value="BssD/PflA/YjjW"/>
</dbReference>
<evidence type="ECO:0000259" key="11">
    <source>
        <dbReference type="PROSITE" id="PS51918"/>
    </source>
</evidence>
<dbReference type="EMBL" id="JAIMFO010000004">
    <property type="protein sequence ID" value="MBY4797215.1"/>
    <property type="molecule type" value="Genomic_DNA"/>
</dbReference>
<evidence type="ECO:0000256" key="7">
    <source>
        <dbReference type="ARBA" id="ARBA00023004"/>
    </source>
</evidence>
<dbReference type="InterPro" id="IPR017896">
    <property type="entry name" value="4Fe4S_Fe-S-bd"/>
</dbReference>
<comment type="cofactor">
    <cofactor evidence="1">
        <name>[4Fe-4S] cluster</name>
        <dbReference type="ChEBI" id="CHEBI:49883"/>
    </cofactor>
</comment>
<dbReference type="NCBIfam" id="TIGR02494">
    <property type="entry name" value="PFLE_PFLC"/>
    <property type="match status" value="1"/>
</dbReference>
<evidence type="ECO:0000256" key="9">
    <source>
        <dbReference type="ARBA" id="ARBA00047365"/>
    </source>
</evidence>
<gene>
    <name evidence="12" type="ORF">K6V98_02390</name>
</gene>
<name>A0ABS7MJF2_9ACTN</name>
<dbReference type="InterPro" id="IPR007197">
    <property type="entry name" value="rSAM"/>
</dbReference>
<keyword evidence="7" id="KW-0408">Iron</keyword>
<comment type="similarity">
    <text evidence="2">Belongs to the organic radical-activating enzymes family.</text>
</comment>
<evidence type="ECO:0000256" key="4">
    <source>
        <dbReference type="ARBA" id="ARBA00022691"/>
    </source>
</evidence>
<keyword evidence="3" id="KW-0004">4Fe-4S</keyword>
<dbReference type="SUPFAM" id="SSF54862">
    <property type="entry name" value="4Fe-4S ferredoxins"/>
    <property type="match status" value="1"/>
</dbReference>
<keyword evidence="8" id="KW-0411">Iron-sulfur</keyword>
<keyword evidence="4" id="KW-0949">S-adenosyl-L-methionine</keyword>
<evidence type="ECO:0000256" key="2">
    <source>
        <dbReference type="ARBA" id="ARBA00009777"/>
    </source>
</evidence>
<dbReference type="InterPro" id="IPR012839">
    <property type="entry name" value="Organic_radical_activase"/>
</dbReference>
<dbReference type="Pfam" id="PF04055">
    <property type="entry name" value="Radical_SAM"/>
    <property type="match status" value="1"/>
</dbReference>
<dbReference type="InterPro" id="IPR013785">
    <property type="entry name" value="Aldolase_TIM"/>
</dbReference>
<evidence type="ECO:0000256" key="6">
    <source>
        <dbReference type="ARBA" id="ARBA00023002"/>
    </source>
</evidence>
<dbReference type="Gene3D" id="3.20.20.70">
    <property type="entry name" value="Aldolase class I"/>
    <property type="match status" value="1"/>
</dbReference>
<dbReference type="InterPro" id="IPR058240">
    <property type="entry name" value="rSAM_sf"/>
</dbReference>
<evidence type="ECO:0000256" key="1">
    <source>
        <dbReference type="ARBA" id="ARBA00001966"/>
    </source>
</evidence>
<dbReference type="InterPro" id="IPR001989">
    <property type="entry name" value="Radical_activat_CS"/>
</dbReference>
<dbReference type="PANTHER" id="PTHR30352:SF4">
    <property type="entry name" value="PYRUVATE FORMATE-LYASE 2-ACTIVATING ENZYME"/>
    <property type="match status" value="1"/>
</dbReference>
<feature type="domain" description="Radical SAM core" evidence="11">
    <location>
        <begin position="14"/>
        <end position="304"/>
    </location>
</feature>
<organism evidence="12 13">
    <name type="scientific">Collinsella ureilytica</name>
    <dbReference type="NCBI Taxonomy" id="2869515"/>
    <lineage>
        <taxon>Bacteria</taxon>
        <taxon>Bacillati</taxon>
        <taxon>Actinomycetota</taxon>
        <taxon>Coriobacteriia</taxon>
        <taxon>Coriobacteriales</taxon>
        <taxon>Coriobacteriaceae</taxon>
        <taxon>Collinsella</taxon>
    </lineage>
</organism>
<dbReference type="SFLD" id="SFLDS00029">
    <property type="entry name" value="Radical_SAM"/>
    <property type="match status" value="1"/>
</dbReference>